<feature type="binding site" evidence="15">
    <location>
        <position position="1369"/>
    </location>
    <ligand>
        <name>beta-D-fructose 2,6-bisphosphate</name>
        <dbReference type="ChEBI" id="CHEBI:58579"/>
        <note>allosteric activator; ligand shared between dimeric partners</note>
    </ligand>
</feature>
<dbReference type="GO" id="GO:0046872">
    <property type="term" value="F:metal ion binding"/>
    <property type="evidence" value="ECO:0007669"/>
    <property type="project" value="UniProtKB-KW"/>
</dbReference>
<accession>A0A9P6XCS2</accession>
<comment type="caution">
    <text evidence="16">Lacks conserved residue(s) required for the propagation of feature annotation.</text>
</comment>
<keyword evidence="13 15" id="KW-0324">Glycolysis</keyword>
<evidence type="ECO:0000256" key="4">
    <source>
        <dbReference type="ARBA" id="ARBA00022490"/>
    </source>
</evidence>
<dbReference type="GO" id="GO:0070095">
    <property type="term" value="F:fructose-6-phosphate binding"/>
    <property type="evidence" value="ECO:0007669"/>
    <property type="project" value="TreeGrafter"/>
</dbReference>
<evidence type="ECO:0000256" key="10">
    <source>
        <dbReference type="ARBA" id="ARBA00022786"/>
    </source>
</evidence>
<feature type="binding site" description="in other chain" evidence="15">
    <location>
        <position position="1436"/>
    </location>
    <ligand>
        <name>beta-D-fructose 2,6-bisphosphate</name>
        <dbReference type="ChEBI" id="CHEBI:58579"/>
        <note>allosteric activator; ligand shared between dimeric partners</note>
    </ligand>
</feature>
<evidence type="ECO:0000256" key="12">
    <source>
        <dbReference type="ARBA" id="ARBA00022842"/>
    </source>
</evidence>
<proteinExistence type="inferred from homology"/>
<dbReference type="GO" id="GO:0003872">
    <property type="term" value="F:6-phosphofructokinase activity"/>
    <property type="evidence" value="ECO:0007669"/>
    <property type="project" value="UniProtKB-UniRule"/>
</dbReference>
<evidence type="ECO:0000259" key="17">
    <source>
        <dbReference type="PROSITE" id="PS50237"/>
    </source>
</evidence>
<dbReference type="Gene3D" id="3.30.2160.10">
    <property type="entry name" value="Hect, E3 ligase catalytic domain"/>
    <property type="match status" value="1"/>
</dbReference>
<feature type="binding site" evidence="15">
    <location>
        <position position="1090"/>
    </location>
    <ligand>
        <name>substrate</name>
        <note>ligand shared between dimeric partners</note>
    </ligand>
</feature>
<dbReference type="PROSITE" id="PS00433">
    <property type="entry name" value="PHOSPHOFRUCTOKINASE"/>
    <property type="match status" value="1"/>
</dbReference>
<dbReference type="NCBIfam" id="TIGR02478">
    <property type="entry name" value="6PF1K_euk"/>
    <property type="match status" value="1"/>
</dbReference>
<dbReference type="InterPro" id="IPR000569">
    <property type="entry name" value="HECT_dom"/>
</dbReference>
<sequence>MSPNLTPSSSADATSSESNNLTTLGNCMCCNSSELRYPQTVSRFRCPGCDTINDLKPHIRDQLSNQPLTLRSLKKAIYGCKQKEKAKKCSSDKERERIYEPIEKLLENAFSSWVCLNHSFLNGQETTLDCSGIDMSDVRDAYRIILSLPVNVIRSMMSATDRLLKRPAVPLRKMGDIRFLLIILENPLLAQHNFPAETKYHHNLLKRIFGILSCLNHECHHALIKWLASYPYKEFIAKIELIHSFLNHRISRARGNQLNLSASYESDWKMASAARVMALLFTANNQSNRVTMCTFYNTMVDYIDLMGDFKSWQSVTGKFAFCQYPFLISMGSKMKIVEIDAKQQMETKWREAFFNMLFYQKTSMPYLILRVSRDNLIEDSLRQLAQNKLDLKKSLRIEFIGEEGVDAGGLRKEWFLLLVRSLFDPQYSMFIYDEDSNLCWFNPASFENEDQFFLVGVVLGLAIYNSTILDIHLPTACYKKLLNMPVGLSDLGSFRPALKRGFDQLLEFDGDVENIFCRSFVAEIDKFGQRICIPLIPNGEHIMVTKENRQQFVSLYADFVLNTSVERQFGAFKRGFYHVCGGNALSIFQPEEIELLVRGSDGPLEIDDLKSQTEYIGFDENEETIINFWSIIKAMEPKMQRKLLMFVTGSDRIPATGATQMHLKITCGNNGDSDRAKVTKQELQQTIEFYQAFGFNLVSDRPSEEKTIWLKSESNTIISLVLNTNTKKQEKPSTESDWSSKEVAFAFSSENINAVKSQLATMNIPVQDKNQDGNTQLYALDPLNNVVVFTSKSIQITSNAEEAIDSASQKKRQKIAVITSGGDAPGMNPVVRAVVRYGITKGCDIFAVYEGYQGLVDGGDLLRKMDWKSVHGWLAVGGTTIGTARCMPFKTREGRLQAAQNLVKNGINALIVCGGDGSLTGADLFRSEWSGLIAELKQAGRISEEEAETYKHLTIVGLVGSIDNDMSSTDITIGAVTSLHRICEAVDAVSTTALSHSRAFVIEVMGRHCGWLALMAGIATGADFVFIPERPPQEDDWESAMCAVVERHRSLGKRKTVVIVAEGAIDKNLNPIKASHLKDILTNRLGLDTRATILGHTQRGGSPAFFDRLLATVQSIEAVDAVLESTPETPSPMIGMSNNKITRYPLMKAVKLTHEVAEAIGKKDFDRAMALRDPQFIEEFDAYNATTILDDNSIGLPKHQQLRIAIVHMGAPAGGMNAATRTAVRYCLNRGHTPIAVYNGFAGLARGSMKEMSWMSVDGWTSLGGSELGTNRAVPGQDIDMGMMTYQLQQNQIQGLLIIGGFEAYVAIDQLQKARQQYPSLRIPITLIPATISNNVPGTDYSLGSDTSLNSIVDSCDAIVQSAQSSRRRVFVVEVMGGRSGYLAVEAGLAVGAQTIYIPEEGINLSRLQSDVKHLKAMYTEDDPDRPEGRIILRTEDVSKTYTTDVVSNIIKEEGEGMFDSRTAILGHIQQGTTPSSLDRIRATRIAMRAIQFMEQHTVDTLDRAHQANESIPIDLTNINQSVTVAGIHGNSIVFTPVNDLMKDTDMKNRKPRQAWWEEHRRIVDLLAGRDYFA</sequence>
<evidence type="ECO:0000256" key="9">
    <source>
        <dbReference type="ARBA" id="ARBA00022777"/>
    </source>
</evidence>
<comment type="subcellular location">
    <subcellularLocation>
        <location evidence="2 15">Cytoplasm</location>
    </subcellularLocation>
</comment>
<dbReference type="GO" id="GO:0005524">
    <property type="term" value="F:ATP binding"/>
    <property type="evidence" value="ECO:0007669"/>
    <property type="project" value="UniProtKB-KW"/>
</dbReference>
<dbReference type="InterPro" id="IPR035983">
    <property type="entry name" value="Hect_E3_ubiquitin_ligase"/>
</dbReference>
<evidence type="ECO:0000256" key="6">
    <source>
        <dbReference type="ARBA" id="ARBA00022679"/>
    </source>
</evidence>
<feature type="active site" description="Proton acceptor" evidence="15">
    <location>
        <position position="963"/>
    </location>
</feature>
<keyword evidence="11 15" id="KW-0067">ATP-binding</keyword>
<evidence type="ECO:0000256" key="7">
    <source>
        <dbReference type="ARBA" id="ARBA00022723"/>
    </source>
</evidence>
<dbReference type="PROSITE" id="PS50237">
    <property type="entry name" value="HECT"/>
    <property type="match status" value="1"/>
</dbReference>
<comment type="activity regulation">
    <text evidence="15">Allosterically activated by ADP, AMP, or fructose 2,6-bisphosphate, and allosterically inhibited by ATP or citrate.</text>
</comment>
<keyword evidence="19" id="KW-1185">Reference proteome</keyword>
<dbReference type="InterPro" id="IPR035966">
    <property type="entry name" value="PKF_sf"/>
</dbReference>
<evidence type="ECO:0000256" key="1">
    <source>
        <dbReference type="ARBA" id="ARBA00001946"/>
    </source>
</evidence>
<comment type="caution">
    <text evidence="18">The sequence shown here is derived from an EMBL/GenBank/DDBJ whole genome shotgun (WGS) entry which is preliminary data.</text>
</comment>
<feature type="region of interest" description="C-terminal regulatory PFK domain 2" evidence="15">
    <location>
        <begin position="1203"/>
        <end position="1574"/>
    </location>
</feature>
<dbReference type="Gene3D" id="3.90.1750.10">
    <property type="entry name" value="Hect, E3 ligase catalytic domains"/>
    <property type="match status" value="1"/>
</dbReference>
<comment type="cofactor">
    <cofactor evidence="1 15">
        <name>Mg(2+)</name>
        <dbReference type="ChEBI" id="CHEBI:18420"/>
    </cofactor>
</comment>
<dbReference type="SMART" id="SM00119">
    <property type="entry name" value="HECTc"/>
    <property type="match status" value="1"/>
</dbReference>
<evidence type="ECO:0000256" key="13">
    <source>
        <dbReference type="ARBA" id="ARBA00023152"/>
    </source>
</evidence>
<evidence type="ECO:0000256" key="3">
    <source>
        <dbReference type="ARBA" id="ARBA00004679"/>
    </source>
</evidence>
<dbReference type="Gene3D" id="3.10.180.10">
    <property type="entry name" value="2,3-Dihydroxybiphenyl 1,2-Dioxygenase, domain 1"/>
    <property type="match status" value="1"/>
</dbReference>
<feature type="binding site" evidence="15">
    <location>
        <begin position="885"/>
        <end position="886"/>
    </location>
    <ligand>
        <name>ATP</name>
        <dbReference type="ChEBI" id="CHEBI:30616"/>
    </ligand>
</feature>
<evidence type="ECO:0000256" key="8">
    <source>
        <dbReference type="ARBA" id="ARBA00022741"/>
    </source>
</evidence>
<feature type="domain" description="HECT" evidence="17">
    <location>
        <begin position="387"/>
        <end position="657"/>
    </location>
</feature>
<dbReference type="InterPro" id="IPR029068">
    <property type="entry name" value="Glyas_Bleomycin-R_OHBP_Dase"/>
</dbReference>
<dbReference type="Proteomes" id="UP000716291">
    <property type="component" value="Unassembled WGS sequence"/>
</dbReference>
<feature type="binding site" evidence="15">
    <location>
        <position position="998"/>
    </location>
    <ligand>
        <name>substrate</name>
        <note>ligand shared between dimeric partners</note>
    </ligand>
</feature>
<evidence type="ECO:0000256" key="11">
    <source>
        <dbReference type="ARBA" id="ARBA00022840"/>
    </source>
</evidence>
<dbReference type="GO" id="GO:0004842">
    <property type="term" value="F:ubiquitin-protein transferase activity"/>
    <property type="evidence" value="ECO:0007669"/>
    <property type="project" value="InterPro"/>
</dbReference>
<dbReference type="PRINTS" id="PR00476">
    <property type="entry name" value="PHFRCTKINASE"/>
</dbReference>
<comment type="pathway">
    <text evidence="3 15">Carbohydrate degradation; glycolysis; D-glyceraldehyde 3-phosphate and glycerone phosphate from D-glucose: step 3/4.</text>
</comment>
<dbReference type="Pfam" id="PF00632">
    <property type="entry name" value="HECT"/>
    <property type="match status" value="1"/>
</dbReference>
<reference evidence="18" key="1">
    <citation type="journal article" date="2020" name="Microb. Genom.">
        <title>Genetic diversity of clinical and environmental Mucorales isolates obtained from an investigation of mucormycosis cases among solid organ transplant recipients.</title>
        <authorList>
            <person name="Nguyen M.H."/>
            <person name="Kaul D."/>
            <person name="Muto C."/>
            <person name="Cheng S.J."/>
            <person name="Richter R.A."/>
            <person name="Bruno V.M."/>
            <person name="Liu G."/>
            <person name="Beyhan S."/>
            <person name="Sundermann A.J."/>
            <person name="Mounaud S."/>
            <person name="Pasculle A.W."/>
            <person name="Nierman W.C."/>
            <person name="Driscoll E."/>
            <person name="Cumbie R."/>
            <person name="Clancy C.J."/>
            <person name="Dupont C.L."/>
        </authorList>
    </citation>
    <scope>NUCLEOTIDE SEQUENCE</scope>
    <source>
        <strain evidence="18">GL11</strain>
    </source>
</reference>
<protein>
    <recommendedName>
        <fullName evidence="15">ATP-dependent 6-phosphofructokinase</fullName>
        <shortName evidence="15">ATP-PFK</shortName>
        <shortName evidence="15">Phosphofructokinase</shortName>
        <ecNumber evidence="15">2.7.1.11</ecNumber>
    </recommendedName>
    <alternativeName>
        <fullName evidence="15">Phosphohexokinase</fullName>
    </alternativeName>
</protein>
<feature type="binding site" description="in other chain" evidence="15">
    <location>
        <position position="1272"/>
    </location>
    <ligand>
        <name>beta-D-fructose 2,6-bisphosphate</name>
        <dbReference type="ChEBI" id="CHEBI:58579"/>
        <note>allosteric activator; ligand shared between dimeric partners</note>
    </ligand>
</feature>
<feature type="binding site" evidence="15">
    <location>
        <begin position="915"/>
        <end position="918"/>
    </location>
    <ligand>
        <name>ATP</name>
        <dbReference type="ChEBI" id="CHEBI:30616"/>
    </ligand>
</feature>
<comment type="catalytic activity">
    <reaction evidence="14 15">
        <text>beta-D-fructose 6-phosphate + ATP = beta-D-fructose 1,6-bisphosphate + ADP + H(+)</text>
        <dbReference type="Rhea" id="RHEA:16109"/>
        <dbReference type="ChEBI" id="CHEBI:15378"/>
        <dbReference type="ChEBI" id="CHEBI:30616"/>
        <dbReference type="ChEBI" id="CHEBI:32966"/>
        <dbReference type="ChEBI" id="CHEBI:57634"/>
        <dbReference type="ChEBI" id="CHEBI:456216"/>
        <dbReference type="EC" id="2.7.1.11"/>
    </reaction>
</comment>
<organism evidence="18 19">
    <name type="scientific">Rhizopus oryzae</name>
    <name type="common">Mucormycosis agent</name>
    <name type="synonym">Rhizopus arrhizus var. delemar</name>
    <dbReference type="NCBI Taxonomy" id="64495"/>
    <lineage>
        <taxon>Eukaryota</taxon>
        <taxon>Fungi</taxon>
        <taxon>Fungi incertae sedis</taxon>
        <taxon>Mucoromycota</taxon>
        <taxon>Mucoromycotina</taxon>
        <taxon>Mucoromycetes</taxon>
        <taxon>Mucorales</taxon>
        <taxon>Mucorineae</taxon>
        <taxon>Rhizopodaceae</taxon>
        <taxon>Rhizopus</taxon>
    </lineage>
</organism>
<feature type="binding site" description="in other chain" evidence="15">
    <location>
        <begin position="1376"/>
        <end position="1378"/>
    </location>
    <ligand>
        <name>beta-D-fructose 2,6-bisphosphate</name>
        <dbReference type="ChEBI" id="CHEBI:58579"/>
        <note>allosteric activator; ligand shared between dimeric partners</note>
    </ligand>
</feature>
<keyword evidence="8 15" id="KW-0547">Nucleotide-binding</keyword>
<dbReference type="SUPFAM" id="SSF56204">
    <property type="entry name" value="Hect, E3 ligase catalytic domain"/>
    <property type="match status" value="1"/>
</dbReference>
<dbReference type="InterPro" id="IPR022953">
    <property type="entry name" value="ATP_PFK"/>
</dbReference>
<feature type="region of interest" description="Interdomain linker" evidence="15">
    <location>
        <begin position="1189"/>
        <end position="1202"/>
    </location>
</feature>
<keyword evidence="4 15" id="KW-0963">Cytoplasm</keyword>
<dbReference type="GO" id="GO:0048029">
    <property type="term" value="F:monosaccharide binding"/>
    <property type="evidence" value="ECO:0007669"/>
    <property type="project" value="TreeGrafter"/>
</dbReference>
<feature type="binding site" description="in other chain" evidence="15">
    <location>
        <position position="1062"/>
    </location>
    <ligand>
        <name>substrate</name>
        <note>ligand shared between dimeric partners</note>
    </ligand>
</feature>
<dbReference type="EC" id="2.7.1.11" evidence="15"/>
<feature type="binding site" evidence="15">
    <location>
        <position position="1462"/>
    </location>
    <ligand>
        <name>beta-D-fructose 2,6-bisphosphate</name>
        <dbReference type="ChEBI" id="CHEBI:58579"/>
        <note>allosteric activator; ligand shared between dimeric partners</note>
    </ligand>
</feature>
<keyword evidence="9 15" id="KW-0418">Kinase</keyword>
<dbReference type="InterPro" id="IPR000023">
    <property type="entry name" value="Phosphofructokinase_dom"/>
</dbReference>
<dbReference type="PANTHER" id="PTHR13697:SF4">
    <property type="entry name" value="ATP-DEPENDENT 6-PHOSPHOFRUCTOKINASE"/>
    <property type="match status" value="1"/>
</dbReference>
<dbReference type="InterPro" id="IPR009161">
    <property type="entry name" value="6-Pfructokinase_euk"/>
</dbReference>
<dbReference type="PANTHER" id="PTHR13697">
    <property type="entry name" value="PHOSPHOFRUCTOKINASE"/>
    <property type="match status" value="1"/>
</dbReference>
<evidence type="ECO:0000256" key="16">
    <source>
        <dbReference type="PROSITE-ProRule" id="PRU00104"/>
    </source>
</evidence>
<dbReference type="Gene3D" id="3.40.50.460">
    <property type="entry name" value="Phosphofructokinase domain"/>
    <property type="match status" value="2"/>
</dbReference>
<feature type="binding site" evidence="15">
    <location>
        <position position="916"/>
    </location>
    <ligand>
        <name>Mg(2+)</name>
        <dbReference type="ChEBI" id="CHEBI:18420"/>
        <note>catalytic</note>
    </ligand>
</feature>
<dbReference type="GO" id="GO:0005739">
    <property type="term" value="C:mitochondrion"/>
    <property type="evidence" value="ECO:0007669"/>
    <property type="project" value="TreeGrafter"/>
</dbReference>
<evidence type="ECO:0000256" key="14">
    <source>
        <dbReference type="ARBA" id="ARBA00048070"/>
    </source>
</evidence>
<evidence type="ECO:0000256" key="15">
    <source>
        <dbReference type="HAMAP-Rule" id="MF_03184"/>
    </source>
</evidence>
<keyword evidence="10 16" id="KW-0833">Ubl conjugation pathway</keyword>
<feature type="region of interest" description="N-terminal catalytic PFK domain 1" evidence="15">
    <location>
        <begin position="1"/>
        <end position="1188"/>
    </location>
</feature>
<feature type="binding site" description="in other chain" evidence="15">
    <location>
        <begin position="1468"/>
        <end position="1471"/>
    </location>
    <ligand>
        <name>beta-D-fructose 2,6-bisphosphate</name>
        <dbReference type="ChEBI" id="CHEBI:58579"/>
        <note>allosteric activator; ligand shared between dimeric partners</note>
    </ligand>
</feature>
<evidence type="ECO:0000256" key="2">
    <source>
        <dbReference type="ARBA" id="ARBA00004496"/>
    </source>
</evidence>
<dbReference type="FunFam" id="3.40.50.460:FF:000007">
    <property type="entry name" value="ATP-dependent 6-phosphofructokinase"/>
    <property type="match status" value="1"/>
</dbReference>
<name>A0A9P6XCS2_RHIOR</name>
<evidence type="ECO:0000256" key="5">
    <source>
        <dbReference type="ARBA" id="ARBA00022533"/>
    </source>
</evidence>
<dbReference type="HAMAP" id="MF_03184">
    <property type="entry name" value="Phosphofructokinase_I_E"/>
    <property type="match status" value="1"/>
</dbReference>
<dbReference type="GO" id="GO:0061621">
    <property type="term" value="P:canonical glycolysis"/>
    <property type="evidence" value="ECO:0007669"/>
    <property type="project" value="TreeGrafter"/>
</dbReference>
<evidence type="ECO:0000313" key="19">
    <source>
        <dbReference type="Proteomes" id="UP000716291"/>
    </source>
</evidence>
<dbReference type="GO" id="GO:0016208">
    <property type="term" value="F:AMP binding"/>
    <property type="evidence" value="ECO:0007669"/>
    <property type="project" value="TreeGrafter"/>
</dbReference>
<keyword evidence="12 15" id="KW-0460">Magnesium</keyword>
<comment type="function">
    <text evidence="15">Catalyzes the phosphorylation of D-fructose 6-phosphate to fructose 1,6-bisphosphate by ATP, the first committing step of glycolysis.</text>
</comment>
<dbReference type="InterPro" id="IPR015912">
    <property type="entry name" value="Phosphofructokinase_CS"/>
</dbReference>
<dbReference type="FunFam" id="3.40.50.460:FF:000008">
    <property type="entry name" value="ATP-dependent 6-phosphofructokinase"/>
    <property type="match status" value="1"/>
</dbReference>
<dbReference type="SUPFAM" id="SSF53784">
    <property type="entry name" value="Phosphofructokinase"/>
    <property type="match status" value="2"/>
</dbReference>
<dbReference type="GO" id="GO:0042802">
    <property type="term" value="F:identical protein binding"/>
    <property type="evidence" value="ECO:0007669"/>
    <property type="project" value="TreeGrafter"/>
</dbReference>
<dbReference type="Gene3D" id="3.40.50.450">
    <property type="match status" value="2"/>
</dbReference>
<comment type="subunit">
    <text evidence="15">Homotetramer.</text>
</comment>
<keyword evidence="6 15" id="KW-0808">Transferase</keyword>
<feature type="binding site" description="in other chain" evidence="15">
    <location>
        <begin position="1331"/>
        <end position="1335"/>
    </location>
    <ligand>
        <name>beta-D-fructose 2,6-bisphosphate</name>
        <dbReference type="ChEBI" id="CHEBI:58579"/>
        <note>allosteric activator; ligand shared between dimeric partners</note>
    </ligand>
</feature>
<keyword evidence="5 15" id="KW-0021">Allosteric enzyme</keyword>
<dbReference type="EMBL" id="JAANQT010000467">
    <property type="protein sequence ID" value="KAG1310757.1"/>
    <property type="molecule type" value="Genomic_DNA"/>
</dbReference>
<evidence type="ECO:0000313" key="18">
    <source>
        <dbReference type="EMBL" id="KAG1310757.1"/>
    </source>
</evidence>
<feature type="binding site" description="in other chain" evidence="15">
    <location>
        <begin position="1005"/>
        <end position="1007"/>
    </location>
    <ligand>
        <name>substrate</name>
        <note>ligand shared between dimeric partners</note>
    </ligand>
</feature>
<dbReference type="GO" id="GO:0030388">
    <property type="term" value="P:fructose 1,6-bisphosphate metabolic process"/>
    <property type="evidence" value="ECO:0007669"/>
    <property type="project" value="TreeGrafter"/>
</dbReference>
<feature type="binding site" evidence="15">
    <location>
        <position position="822"/>
    </location>
    <ligand>
        <name>ATP</name>
        <dbReference type="ChEBI" id="CHEBI:30616"/>
    </ligand>
</feature>
<gene>
    <name evidence="18" type="ORF">G6F64_004324</name>
</gene>
<comment type="similarity">
    <text evidence="15">Belongs to the phosphofructokinase type A (PFKA) family. ATP-dependent PFK group I subfamily. Eukaryotic two domain clade 'E' sub-subfamily.</text>
</comment>
<feature type="binding site" description="in other chain" evidence="15">
    <location>
        <position position="1550"/>
    </location>
    <ligand>
        <name>beta-D-fructose 2,6-bisphosphate</name>
        <dbReference type="ChEBI" id="CHEBI:58579"/>
        <note>allosteric activator; ligand shared between dimeric partners</note>
    </ligand>
</feature>
<dbReference type="Pfam" id="PF00365">
    <property type="entry name" value="PFK"/>
    <property type="match status" value="2"/>
</dbReference>
<keyword evidence="7 15" id="KW-0479">Metal-binding</keyword>
<feature type="binding site" description="in other chain" evidence="15">
    <location>
        <begin position="961"/>
        <end position="963"/>
    </location>
    <ligand>
        <name>substrate</name>
        <note>ligand shared between dimeric partners</note>
    </ligand>
</feature>
<dbReference type="SUPFAM" id="SSF54593">
    <property type="entry name" value="Glyoxalase/Bleomycin resistance protein/Dihydroxybiphenyl dioxygenase"/>
    <property type="match status" value="1"/>
</dbReference>
<feature type="binding site" description="in other chain" evidence="15">
    <location>
        <begin position="1096"/>
        <end position="1099"/>
    </location>
    <ligand>
        <name>substrate</name>
        <note>ligand shared between dimeric partners</note>
    </ligand>
</feature>
<dbReference type="CDD" id="cd00078">
    <property type="entry name" value="HECTc"/>
    <property type="match status" value="1"/>
</dbReference>
<dbReference type="GO" id="GO:0006002">
    <property type="term" value="P:fructose 6-phosphate metabolic process"/>
    <property type="evidence" value="ECO:0007669"/>
    <property type="project" value="InterPro"/>
</dbReference>
<dbReference type="Gene3D" id="3.30.2410.10">
    <property type="entry name" value="Hect, E3 ligase catalytic domain"/>
    <property type="match status" value="1"/>
</dbReference>
<dbReference type="GO" id="GO:0005945">
    <property type="term" value="C:6-phosphofructokinase complex"/>
    <property type="evidence" value="ECO:0007669"/>
    <property type="project" value="TreeGrafter"/>
</dbReference>